<dbReference type="InterPro" id="IPR029061">
    <property type="entry name" value="THDP-binding"/>
</dbReference>
<accession>A0A9Y1BKD5</accession>
<dbReference type="AlphaFoldDB" id="A0A9Y1BKD5"/>
<evidence type="ECO:0000313" key="3">
    <source>
        <dbReference type="EMBL" id="UJG40500.1"/>
    </source>
</evidence>
<dbReference type="GO" id="GO:0044272">
    <property type="term" value="P:sulfur compound biosynthetic process"/>
    <property type="evidence" value="ECO:0007669"/>
    <property type="project" value="UniProtKB-ARBA"/>
</dbReference>
<dbReference type="Gene3D" id="3.40.50.970">
    <property type="match status" value="1"/>
</dbReference>
<evidence type="ECO:0000256" key="1">
    <source>
        <dbReference type="ARBA" id="ARBA00023002"/>
    </source>
</evidence>
<dbReference type="Proteomes" id="UP001201020">
    <property type="component" value="Chromosome"/>
</dbReference>
<dbReference type="InterPro" id="IPR051457">
    <property type="entry name" value="2-oxoacid:Fd_oxidoreductase"/>
</dbReference>
<dbReference type="SUPFAM" id="SSF52518">
    <property type="entry name" value="Thiamin diphosphate-binding fold (THDP-binding)"/>
    <property type="match status" value="1"/>
</dbReference>
<name>A0A9Y1BKD5_9ARCH</name>
<dbReference type="GO" id="GO:0006082">
    <property type="term" value="P:organic acid metabolic process"/>
    <property type="evidence" value="ECO:0007669"/>
    <property type="project" value="UniProtKB-ARBA"/>
</dbReference>
<proteinExistence type="predicted"/>
<protein>
    <submittedName>
        <fullName evidence="3">2-oxoacid:ferredoxin oxidoreductase subunit beta</fullName>
    </submittedName>
</protein>
<dbReference type="CDD" id="cd03375">
    <property type="entry name" value="TPP_OGFOR"/>
    <property type="match status" value="1"/>
</dbReference>
<gene>
    <name evidence="3" type="ORF">K9W45_11770</name>
</gene>
<feature type="domain" description="Thiamine pyrophosphate enzyme TPP-binding" evidence="2">
    <location>
        <begin position="60"/>
        <end position="206"/>
    </location>
</feature>
<dbReference type="GO" id="GO:0045333">
    <property type="term" value="P:cellular respiration"/>
    <property type="evidence" value="ECO:0007669"/>
    <property type="project" value="UniProtKB-ARBA"/>
</dbReference>
<sequence length="286" mass="31088">MTDKLLKAVEHPSDVFLRPGRIPHIWCPGCSLGSVTNVIIEAIKQSGIDSKKISIISGIGCTGRAAGYLNFDSFHTTHGRAIPFAIGLSVTDPERKVIVISGDGDLASIGGNHLIHGARRNADITVICVNNFQYGMTGGQVGPTSYEGQFQTTAPYGNVEHPFDLPGLAYSCGATFVARWTALDVRRMKETIIEAILHKGFSFVEILGSCPTTYGRRNQLREGLEILENFRKRTVLKHGADPTKTEISKDGPIIVGKFVEIKDKSTLTDNLLKVQRIAKATKARGL</sequence>
<dbReference type="GO" id="GO:0030976">
    <property type="term" value="F:thiamine pyrophosphate binding"/>
    <property type="evidence" value="ECO:0007669"/>
    <property type="project" value="InterPro"/>
</dbReference>
<organism evidence="3">
    <name type="scientific">Candidatus Heimdallarchaeum aukensis</name>
    <dbReference type="NCBI Taxonomy" id="2876573"/>
    <lineage>
        <taxon>Archaea</taxon>
        <taxon>Promethearchaeati</taxon>
        <taxon>Candidatus Heimdallarchaeota</taxon>
        <taxon>Candidatus Heimdallarchaeia (ex Rinke et al. 2021) (nom. nud.)</taxon>
        <taxon>Candidatus Heimdallarchaeales</taxon>
        <taxon>Candidatus Heimdallarchaeaceae</taxon>
        <taxon>Candidatus Heimdallarchaeum</taxon>
    </lineage>
</organism>
<dbReference type="GO" id="GO:0016625">
    <property type="term" value="F:oxidoreductase activity, acting on the aldehyde or oxo group of donors, iron-sulfur protein as acceptor"/>
    <property type="evidence" value="ECO:0007669"/>
    <property type="project" value="UniProtKB-ARBA"/>
</dbReference>
<dbReference type="EMBL" id="CP084166">
    <property type="protein sequence ID" value="UJG40500.1"/>
    <property type="molecule type" value="Genomic_DNA"/>
</dbReference>
<reference evidence="3" key="1">
    <citation type="journal article" date="2022" name="Nat. Microbiol.">
        <title>Unique mobile elements and scalable gene flow at the prokaryote-eukaryote boundary revealed by circularized Asgard archaea genomes.</title>
        <authorList>
            <person name="Wu F."/>
            <person name="Speth D.R."/>
            <person name="Philosof A."/>
            <person name="Cremiere A."/>
            <person name="Narayanan A."/>
            <person name="Barco R.A."/>
            <person name="Connon S.A."/>
            <person name="Amend J.P."/>
            <person name="Antoshechkin I.A."/>
            <person name="Orphan V.J."/>
        </authorList>
    </citation>
    <scope>NUCLEOTIDE SEQUENCE</scope>
    <source>
        <strain evidence="3">PM71</strain>
    </source>
</reference>
<dbReference type="Pfam" id="PF02775">
    <property type="entry name" value="TPP_enzyme_C"/>
    <property type="match status" value="1"/>
</dbReference>
<dbReference type="PANTHER" id="PTHR48084:SF1">
    <property type="entry name" value="2-OXOGLUTARATE SYNTHASE SUBUNIT KORB"/>
    <property type="match status" value="1"/>
</dbReference>
<evidence type="ECO:0000259" key="2">
    <source>
        <dbReference type="Pfam" id="PF02775"/>
    </source>
</evidence>
<dbReference type="PANTHER" id="PTHR48084">
    <property type="entry name" value="2-OXOGLUTARATE OXIDOREDUCTASE SUBUNIT KORB-RELATED"/>
    <property type="match status" value="1"/>
</dbReference>
<keyword evidence="1" id="KW-0560">Oxidoreductase</keyword>
<dbReference type="InterPro" id="IPR011766">
    <property type="entry name" value="TPP_enzyme_TPP-bd"/>
</dbReference>